<evidence type="ECO:0000313" key="16">
    <source>
        <dbReference type="Proteomes" id="UP000271974"/>
    </source>
</evidence>
<dbReference type="CDD" id="cd16615">
    <property type="entry name" value="RING-HC_ZNF598"/>
    <property type="match status" value="1"/>
</dbReference>
<proteinExistence type="inferred from homology"/>
<feature type="compositionally biased region" description="Polar residues" evidence="13">
    <location>
        <begin position="477"/>
        <end position="488"/>
    </location>
</feature>
<gene>
    <name evidence="15" type="ORF">EGW08_001826</name>
</gene>
<keyword evidence="16" id="KW-1185">Reference proteome</keyword>
<dbReference type="GO" id="GO:0016567">
    <property type="term" value="P:protein ubiquitination"/>
    <property type="evidence" value="ECO:0007669"/>
    <property type="project" value="TreeGrafter"/>
</dbReference>
<evidence type="ECO:0000256" key="2">
    <source>
        <dbReference type="ARBA" id="ARBA00004496"/>
    </source>
</evidence>
<dbReference type="GO" id="GO:0043022">
    <property type="term" value="F:ribosome binding"/>
    <property type="evidence" value="ECO:0007669"/>
    <property type="project" value="TreeGrafter"/>
</dbReference>
<feature type="compositionally biased region" description="Polar residues" evidence="13">
    <location>
        <begin position="717"/>
        <end position="735"/>
    </location>
</feature>
<feature type="compositionally biased region" description="Basic and acidic residues" evidence="13">
    <location>
        <begin position="691"/>
        <end position="702"/>
    </location>
</feature>
<evidence type="ECO:0000256" key="1">
    <source>
        <dbReference type="ARBA" id="ARBA00000900"/>
    </source>
</evidence>
<feature type="compositionally biased region" description="Basic and acidic residues" evidence="13">
    <location>
        <begin position="308"/>
        <end position="333"/>
    </location>
</feature>
<dbReference type="PANTHER" id="PTHR22938">
    <property type="entry name" value="ZINC FINGER PROTEIN 598"/>
    <property type="match status" value="1"/>
</dbReference>
<dbReference type="EMBL" id="RQTK01000033">
    <property type="protein sequence ID" value="RUS90421.1"/>
    <property type="molecule type" value="Genomic_DNA"/>
</dbReference>
<dbReference type="PROSITE" id="PS00028">
    <property type="entry name" value="ZINC_FINGER_C2H2_1"/>
    <property type="match status" value="1"/>
</dbReference>
<dbReference type="InterPro" id="IPR001841">
    <property type="entry name" value="Znf_RING"/>
</dbReference>
<organism evidence="15 16">
    <name type="scientific">Elysia chlorotica</name>
    <name type="common">Eastern emerald elysia</name>
    <name type="synonym">Sea slug</name>
    <dbReference type="NCBI Taxonomy" id="188477"/>
    <lineage>
        <taxon>Eukaryota</taxon>
        <taxon>Metazoa</taxon>
        <taxon>Spiralia</taxon>
        <taxon>Lophotrochozoa</taxon>
        <taxon>Mollusca</taxon>
        <taxon>Gastropoda</taxon>
        <taxon>Heterobranchia</taxon>
        <taxon>Euthyneura</taxon>
        <taxon>Panpulmonata</taxon>
        <taxon>Sacoglossa</taxon>
        <taxon>Placobranchoidea</taxon>
        <taxon>Plakobranchidae</taxon>
        <taxon>Elysia</taxon>
    </lineage>
</organism>
<feature type="compositionally biased region" description="Polar residues" evidence="13">
    <location>
        <begin position="576"/>
        <end position="588"/>
    </location>
</feature>
<evidence type="ECO:0000256" key="5">
    <source>
        <dbReference type="ARBA" id="ARBA00022490"/>
    </source>
</evidence>
<accession>A0A3S1A4I7</accession>
<keyword evidence="10" id="KW-0862">Zinc</keyword>
<protein>
    <recommendedName>
        <fullName evidence="4">RING-type E3 ubiquitin transferase</fullName>
        <ecNumber evidence="4">2.3.2.27</ecNumber>
    </recommendedName>
</protein>
<dbReference type="AlphaFoldDB" id="A0A3S1A4I7"/>
<dbReference type="GO" id="GO:0005737">
    <property type="term" value="C:cytoplasm"/>
    <property type="evidence" value="ECO:0007669"/>
    <property type="project" value="UniProtKB-SubCell"/>
</dbReference>
<dbReference type="InterPro" id="IPR003903">
    <property type="entry name" value="UIM_dom"/>
</dbReference>
<name>A0A3S1A4I7_ELYCH</name>
<evidence type="ECO:0000256" key="3">
    <source>
        <dbReference type="ARBA" id="ARBA00004906"/>
    </source>
</evidence>
<feature type="region of interest" description="Disordered" evidence="13">
    <location>
        <begin position="502"/>
        <end position="588"/>
    </location>
</feature>
<feature type="compositionally biased region" description="Basic residues" evidence="13">
    <location>
        <begin position="639"/>
        <end position="649"/>
    </location>
</feature>
<evidence type="ECO:0000256" key="7">
    <source>
        <dbReference type="ARBA" id="ARBA00022679"/>
    </source>
</evidence>
<dbReference type="InterPro" id="IPR044288">
    <property type="entry name" value="ZNF598/HEL2"/>
</dbReference>
<dbReference type="STRING" id="188477.A0A3S1A4I7"/>
<dbReference type="InterPro" id="IPR013083">
    <property type="entry name" value="Znf_RING/FYVE/PHD"/>
</dbReference>
<feature type="compositionally biased region" description="Basic and acidic residues" evidence="13">
    <location>
        <begin position="650"/>
        <end position="660"/>
    </location>
</feature>
<evidence type="ECO:0000256" key="4">
    <source>
        <dbReference type="ARBA" id="ARBA00012483"/>
    </source>
</evidence>
<comment type="subcellular location">
    <subcellularLocation>
        <location evidence="2">Cytoplasm</location>
    </subcellularLocation>
</comment>
<dbReference type="PROSITE" id="PS00518">
    <property type="entry name" value="ZF_RING_1"/>
    <property type="match status" value="1"/>
</dbReference>
<dbReference type="Pfam" id="PF25447">
    <property type="entry name" value="RING_ZNF598"/>
    <property type="match status" value="1"/>
</dbReference>
<comment type="catalytic activity">
    <reaction evidence="1">
        <text>S-ubiquitinyl-[E2 ubiquitin-conjugating enzyme]-L-cysteine + [acceptor protein]-L-lysine = [E2 ubiquitin-conjugating enzyme]-L-cysteine + N(6)-ubiquitinyl-[acceptor protein]-L-lysine.</text>
        <dbReference type="EC" id="2.3.2.27"/>
    </reaction>
</comment>
<feature type="compositionally biased region" description="Low complexity" evidence="13">
    <location>
        <begin position="392"/>
        <end position="410"/>
    </location>
</feature>
<dbReference type="SMART" id="SM00355">
    <property type="entry name" value="ZnF_C2H2"/>
    <property type="match status" value="5"/>
</dbReference>
<comment type="caution">
    <text evidence="15">The sequence shown here is derived from an EMBL/GenBank/DDBJ whole genome shotgun (WGS) entry which is preliminary data.</text>
</comment>
<dbReference type="GO" id="GO:0061630">
    <property type="term" value="F:ubiquitin protein ligase activity"/>
    <property type="evidence" value="ECO:0007669"/>
    <property type="project" value="UniProtKB-EC"/>
</dbReference>
<evidence type="ECO:0000256" key="10">
    <source>
        <dbReference type="ARBA" id="ARBA00022833"/>
    </source>
</evidence>
<dbReference type="GO" id="GO:0008270">
    <property type="term" value="F:zinc ion binding"/>
    <property type="evidence" value="ECO:0007669"/>
    <property type="project" value="UniProtKB-KW"/>
</dbReference>
<keyword evidence="8" id="KW-0479">Metal-binding</keyword>
<dbReference type="EC" id="2.3.2.27" evidence="4"/>
<keyword evidence="6" id="KW-0597">Phosphoprotein</keyword>
<feature type="compositionally biased region" description="Low complexity" evidence="13">
    <location>
        <begin position="747"/>
        <end position="759"/>
    </location>
</feature>
<feature type="compositionally biased region" description="Polar residues" evidence="13">
    <location>
        <begin position="536"/>
        <end position="560"/>
    </location>
</feature>
<feature type="compositionally biased region" description="Polar residues" evidence="13">
    <location>
        <begin position="295"/>
        <end position="306"/>
    </location>
</feature>
<dbReference type="Gene3D" id="3.30.40.10">
    <property type="entry name" value="Zinc/RING finger domain, C3HC4 (zinc finger)"/>
    <property type="match status" value="1"/>
</dbReference>
<dbReference type="PROSITE" id="PS50089">
    <property type="entry name" value="ZF_RING_2"/>
    <property type="match status" value="1"/>
</dbReference>
<dbReference type="InterPro" id="IPR057634">
    <property type="entry name" value="PAH_ZNF598/HEL2"/>
</dbReference>
<keyword evidence="7" id="KW-0808">Transferase</keyword>
<evidence type="ECO:0000256" key="9">
    <source>
        <dbReference type="ARBA" id="ARBA00022771"/>
    </source>
</evidence>
<feature type="region of interest" description="Disordered" evidence="13">
    <location>
        <begin position="263"/>
        <end position="490"/>
    </location>
</feature>
<evidence type="ECO:0000256" key="6">
    <source>
        <dbReference type="ARBA" id="ARBA00022553"/>
    </source>
</evidence>
<reference evidence="15 16" key="1">
    <citation type="submission" date="2019-01" db="EMBL/GenBank/DDBJ databases">
        <title>A draft genome assembly of the solar-powered sea slug Elysia chlorotica.</title>
        <authorList>
            <person name="Cai H."/>
            <person name="Li Q."/>
            <person name="Fang X."/>
            <person name="Li J."/>
            <person name="Curtis N.E."/>
            <person name="Altenburger A."/>
            <person name="Shibata T."/>
            <person name="Feng M."/>
            <person name="Maeda T."/>
            <person name="Schwartz J.A."/>
            <person name="Shigenobu S."/>
            <person name="Lundholm N."/>
            <person name="Nishiyama T."/>
            <person name="Yang H."/>
            <person name="Hasebe M."/>
            <person name="Li S."/>
            <person name="Pierce S.K."/>
            <person name="Wang J."/>
        </authorList>
    </citation>
    <scope>NUCLEOTIDE SEQUENCE [LARGE SCALE GENOMIC DNA]</scope>
    <source>
        <strain evidence="15">EC2010</strain>
        <tissue evidence="15">Whole organism of an adult</tissue>
    </source>
</reference>
<dbReference type="Proteomes" id="UP000271974">
    <property type="component" value="Unassembled WGS sequence"/>
</dbReference>
<keyword evidence="9 12" id="KW-0863">Zinc-finger</keyword>
<feature type="compositionally biased region" description="Low complexity" evidence="13">
    <location>
        <begin position="680"/>
        <end position="690"/>
    </location>
</feature>
<dbReference type="GO" id="GO:0072344">
    <property type="term" value="P:rescue of stalled ribosome"/>
    <property type="evidence" value="ECO:0007669"/>
    <property type="project" value="InterPro"/>
</dbReference>
<comment type="similarity">
    <text evidence="11">Belongs to the ZNF598/HEL2 family.</text>
</comment>
<dbReference type="PANTHER" id="PTHR22938:SF0">
    <property type="entry name" value="E3 UBIQUITIN-PROTEIN LIGASE ZNF598"/>
    <property type="match status" value="1"/>
</dbReference>
<evidence type="ECO:0000256" key="13">
    <source>
        <dbReference type="SAM" id="MobiDB-lite"/>
    </source>
</evidence>
<evidence type="ECO:0000313" key="15">
    <source>
        <dbReference type="EMBL" id="RUS90421.1"/>
    </source>
</evidence>
<feature type="region of interest" description="Disordered" evidence="13">
    <location>
        <begin position="607"/>
        <end position="801"/>
    </location>
</feature>
<sequence length="992" mass="109146">MSGSGSRSNQVERTVSESGENTCPVCHDPILMFAIGPCDHPVCHRCATRMRVLCEKSDCPICRAVTPQVAFVYHKQLFKDINLRDCIPNRKYKIFFEDEEVEDSYLDLLEFRCRICPKRGAEKSFALLQTHMRREHQLFACDLCVSFLKIFPFERKFYNRKNLATHRRLGDADDKSYKGHPLCEFCDTRYYDKDELMKHLRKDHYFCHFCDQQGSNAYYDQYQDLMGHFSESHYLCTEGECGSPTTRFTHAFDSEIDLKAHKASTHGKNFTKAQSREARTLEVDFQLPPRRRGGDQTSDSRQTQGQRAGDRHRGRRDYNREDVDLQRALEASKESFASEAVETRPPVVERVPDPVHDFPTLNGASASTTASAIHSLPAPVKKSPEEDFPSLASSRSNGSSSGNNRQQASAPSKAYSSVMNPPPRPAPAPEKKESRPVPLGLLSSGSKGRYAGAHSAPHVNSEADYPSLGGTAPRSLPASQGSWLSKNLSSASASAVTASKTLAISKVPSRTAAPFKKSVADESEFPSLGGRDNKKSNSFGNNFTEWSTVQNGAAKKQNTPRSERVEDDSFELPDSYYSSPGDYTSVVDPTTSSNISVIESIPEPVVKASAKPVPTSSSTKDFPGLPTRVKKIVETPSEKKKKKNNKKMRDKPNVQEKTPAEEANFSLSEIALALVKPETKSSNSKNFTSSGKDKASVKKPTDWFDSSNEDLMKKIKPSQQQQRQINESSTINNVAKQMPVDHKDSEGSSSTSLEESFPSLHSMSTSVQLQPQQLPKRPPGFSAPPAMPTPPPGFGAPSLRDSDLKAISSTLSTPVPAPPPGFTPNSVYVQPPDFKQRNGQLIADIREALETVEDGFTNFRALSGQFRQGMMEASDYHCSVKALVGTEDFDRIFPELIALLPDIAKQKQLWEVHQAAGDRQIASSKQASLSQCSRCGQVNRTADAQHHSLQHGDALVDSENFPSLSNGASGGADSSATAKSGLMVNGAWIKAK</sequence>
<dbReference type="InterPro" id="IPR013087">
    <property type="entry name" value="Znf_C2H2_type"/>
</dbReference>
<dbReference type="InterPro" id="IPR056437">
    <property type="entry name" value="Znf-C2H2_ZNF598/HEL2"/>
</dbReference>
<dbReference type="InterPro" id="IPR017907">
    <property type="entry name" value="Znf_RING_CS"/>
</dbReference>
<evidence type="ECO:0000256" key="8">
    <source>
        <dbReference type="ARBA" id="ARBA00022723"/>
    </source>
</evidence>
<dbReference type="PROSITE" id="PS50330">
    <property type="entry name" value="UIM"/>
    <property type="match status" value="1"/>
</dbReference>
<dbReference type="Pfam" id="PF23230">
    <property type="entry name" value="zf-C2H2_13"/>
    <property type="match status" value="1"/>
</dbReference>
<dbReference type="Pfam" id="PF23202">
    <property type="entry name" value="PAH_ZNF598"/>
    <property type="match status" value="1"/>
</dbReference>
<feature type="domain" description="RING-type" evidence="14">
    <location>
        <begin position="23"/>
        <end position="63"/>
    </location>
</feature>
<evidence type="ECO:0000256" key="12">
    <source>
        <dbReference type="PROSITE-ProRule" id="PRU00175"/>
    </source>
</evidence>
<evidence type="ECO:0000259" key="14">
    <source>
        <dbReference type="PROSITE" id="PS50089"/>
    </source>
</evidence>
<dbReference type="OrthoDB" id="3838338at2759"/>
<comment type="pathway">
    <text evidence="3">Protein modification; protein ubiquitination.</text>
</comment>
<feature type="compositionally biased region" description="Pro residues" evidence="13">
    <location>
        <begin position="776"/>
        <end position="794"/>
    </location>
</feature>
<dbReference type="InterPro" id="IPR041888">
    <property type="entry name" value="RING-HC_ZNF598/HEL2"/>
</dbReference>
<dbReference type="SUPFAM" id="SSF57850">
    <property type="entry name" value="RING/U-box"/>
    <property type="match status" value="1"/>
</dbReference>
<evidence type="ECO:0000256" key="11">
    <source>
        <dbReference type="ARBA" id="ARBA00035113"/>
    </source>
</evidence>
<keyword evidence="5" id="KW-0963">Cytoplasm</keyword>